<dbReference type="eggNOG" id="COG2972">
    <property type="taxonomic scope" value="Bacteria"/>
</dbReference>
<dbReference type="RefSeq" id="WP_022608493.1">
    <property type="nucleotide sequence ID" value="NZ_ASSJ01000076.1"/>
</dbReference>
<feature type="region of interest" description="Disordered" evidence="4">
    <location>
        <begin position="1"/>
        <end position="21"/>
    </location>
</feature>
<dbReference type="PATRIC" id="fig|582515.4.peg.3266"/>
<evidence type="ECO:0000259" key="6">
    <source>
        <dbReference type="PROSITE" id="PS50111"/>
    </source>
</evidence>
<protein>
    <submittedName>
        <fullName evidence="8">Methyl-accepting chemotaxis protein</fullName>
    </submittedName>
</protein>
<dbReference type="InterPro" id="IPR004089">
    <property type="entry name" value="MCPsignal_dom"/>
</dbReference>
<feature type="compositionally biased region" description="Polar residues" evidence="4">
    <location>
        <begin position="1"/>
        <end position="16"/>
    </location>
</feature>
<feature type="domain" description="HAMP" evidence="7">
    <location>
        <begin position="535"/>
        <end position="586"/>
    </location>
</feature>
<dbReference type="Pfam" id="PF00015">
    <property type="entry name" value="MCPsignal"/>
    <property type="match status" value="1"/>
</dbReference>
<dbReference type="InterPro" id="IPR004090">
    <property type="entry name" value="Chemotax_Me-accpt_rcpt"/>
</dbReference>
<dbReference type="SUPFAM" id="SSF58104">
    <property type="entry name" value="Methyl-accepting chemotaxis protein (MCP) signaling domain"/>
    <property type="match status" value="1"/>
</dbReference>
<keyword evidence="5" id="KW-0812">Transmembrane</keyword>
<feature type="transmembrane region" description="Helical" evidence="5">
    <location>
        <begin position="439"/>
        <end position="457"/>
    </location>
</feature>
<feature type="domain" description="HAMP" evidence="7">
    <location>
        <begin position="462"/>
        <end position="514"/>
    </location>
</feature>
<dbReference type="eggNOG" id="COG0840">
    <property type="taxonomic scope" value="Bacteria"/>
</dbReference>
<dbReference type="PRINTS" id="PR00260">
    <property type="entry name" value="CHEMTRNSDUCR"/>
</dbReference>
<dbReference type="PANTHER" id="PTHR32089:SF114">
    <property type="entry name" value="METHYL-ACCEPTING CHEMOTAXIS PROTEIN MCPB"/>
    <property type="match status" value="1"/>
</dbReference>
<dbReference type="PANTHER" id="PTHR32089">
    <property type="entry name" value="METHYL-ACCEPTING CHEMOTAXIS PROTEIN MCPB"/>
    <property type="match status" value="1"/>
</dbReference>
<feature type="region of interest" description="Disordered" evidence="4">
    <location>
        <begin position="865"/>
        <end position="898"/>
    </location>
</feature>
<keyword evidence="1 3" id="KW-0807">Transducer</keyword>
<accession>U5DFK0</accession>
<dbReference type="SMART" id="SM00283">
    <property type="entry name" value="MA"/>
    <property type="match status" value="1"/>
</dbReference>
<dbReference type="InParanoid" id="U5DFK0"/>
<organism evidence="8 9">
    <name type="scientific">Rubidibacter lacunae KORDI 51-2</name>
    <dbReference type="NCBI Taxonomy" id="582515"/>
    <lineage>
        <taxon>Bacteria</taxon>
        <taxon>Bacillati</taxon>
        <taxon>Cyanobacteriota</taxon>
        <taxon>Cyanophyceae</taxon>
        <taxon>Oscillatoriophycideae</taxon>
        <taxon>Chroococcales</taxon>
        <taxon>Aphanothecaceae</taxon>
        <taxon>Rubidibacter</taxon>
    </lineage>
</organism>
<dbReference type="InterPro" id="IPR003660">
    <property type="entry name" value="HAMP_dom"/>
</dbReference>
<keyword evidence="9" id="KW-1185">Reference proteome</keyword>
<dbReference type="PROSITE" id="PS50111">
    <property type="entry name" value="CHEMOTAXIS_TRANSDUC_2"/>
    <property type="match status" value="1"/>
</dbReference>
<dbReference type="CDD" id="cd06225">
    <property type="entry name" value="HAMP"/>
    <property type="match status" value="1"/>
</dbReference>
<dbReference type="Gene3D" id="6.10.340.10">
    <property type="match status" value="1"/>
</dbReference>
<dbReference type="SMART" id="SM00304">
    <property type="entry name" value="HAMP"/>
    <property type="match status" value="2"/>
</dbReference>
<keyword evidence="5" id="KW-0472">Membrane</keyword>
<proteinExistence type="inferred from homology"/>
<sequence length="898" mass="94629">MTNASDSPKPNGQINGQAAAASAPSELDYDRLVTQIGQANALEEAGELDAARRIYQSVARADPGGGLGASARKALEALDVEHGVVDAAALEPSAMLASEVAAAPAPAAPLRRGWFNNLPIGQKQLLTLGVSELISLSLVGVSSLLLYFGLRDRLVQQSVSELGVAEISYNLQIDQMAFGFRGQSENTAIVEAAVSGSAGDGTVKTILLSEIWSREIEFATLVDTSGRVVVDAGQLSPGSEFNPNGLVEKALKTGEQIKTTELLSYEELAATSARLAELRARERGVDPADAPDFLVRYTVTPVRAPNSEIVGGLVSGDVVKLPVAATTNESFGDGYSAVYLVAPDDMFELETSQLLRADLGNEEASIESQANFPIPDDTTILQSAIDAPTSLIDNFWIDLDNRTYAVAAQAIVNNANEPVAVLVRGTSVAALNKELQRSLLFLLGVAVVAILADMLLARGIAGAIARPVGILRDTTQRFVTGDRAARAAVVSGDEIGELAESFNEMADSITASEAATLEQSNLRQQEANFQRQERERLQQSVLQLLLEIEAAKRGDLTVRANVEEGEMGSVADAFNSTINSLRELVTRVQLATDRLQQSAAESAGSVQSLSGEAMTQARAMTAALTAAEEMSRSVQSVADSAQEAAAIVRQTRESTQAGEAAMDRTVENIDNIRSIAAAASKKTKRLAESSQEISKIIGIISGISEKTNLLAFNASIEAARAGEHGQGFRIVADEVRRLAERVTSSAKEIEQVVESIQTETAEVLQTMEATTEEVVAGTQLVSSTKQSLHRLAEIGQTADELLQSISASAVSQAHTSQTVTGAMQQVAGIAQTTSGESQTVAVALQELVALASELQQSVSRFRIDDSPAGAVAGTSGSDRVEGPSRPDEQAATLQSAHP</sequence>
<dbReference type="Pfam" id="PF00672">
    <property type="entry name" value="HAMP"/>
    <property type="match status" value="1"/>
</dbReference>
<dbReference type="Gene3D" id="1.10.287.950">
    <property type="entry name" value="Methyl-accepting chemotaxis protein"/>
    <property type="match status" value="1"/>
</dbReference>
<reference evidence="8 9" key="1">
    <citation type="submission" date="2013-05" db="EMBL/GenBank/DDBJ databases">
        <title>Draft genome sequence of Rubidibacter lacunae KORDI 51-2.</title>
        <authorList>
            <person name="Choi D.H."/>
            <person name="Noh J.H."/>
            <person name="Kwon K.-K."/>
            <person name="Lee J.-H."/>
            <person name="Ryu J.-Y."/>
        </authorList>
    </citation>
    <scope>NUCLEOTIDE SEQUENCE [LARGE SCALE GENOMIC DNA]</scope>
    <source>
        <strain evidence="8 9">KORDI 51-2</strain>
    </source>
</reference>
<dbReference type="STRING" id="582515.KR51_00029130"/>
<gene>
    <name evidence="8" type="ORF">KR51_00029130</name>
</gene>
<dbReference type="GO" id="GO:0006935">
    <property type="term" value="P:chemotaxis"/>
    <property type="evidence" value="ECO:0007669"/>
    <property type="project" value="InterPro"/>
</dbReference>
<dbReference type="GO" id="GO:0007165">
    <property type="term" value="P:signal transduction"/>
    <property type="evidence" value="ECO:0007669"/>
    <property type="project" value="UniProtKB-KW"/>
</dbReference>
<dbReference type="GO" id="GO:0004888">
    <property type="term" value="F:transmembrane signaling receptor activity"/>
    <property type="evidence" value="ECO:0007669"/>
    <property type="project" value="InterPro"/>
</dbReference>
<evidence type="ECO:0000313" key="9">
    <source>
        <dbReference type="Proteomes" id="UP000016960"/>
    </source>
</evidence>
<keyword evidence="5" id="KW-1133">Transmembrane helix</keyword>
<name>U5DFK0_9CHRO</name>
<evidence type="ECO:0000256" key="5">
    <source>
        <dbReference type="SAM" id="Phobius"/>
    </source>
</evidence>
<evidence type="ECO:0000256" key="1">
    <source>
        <dbReference type="ARBA" id="ARBA00023224"/>
    </source>
</evidence>
<evidence type="ECO:0000259" key="7">
    <source>
        <dbReference type="PROSITE" id="PS50885"/>
    </source>
</evidence>
<dbReference type="PROSITE" id="PS50885">
    <property type="entry name" value="HAMP"/>
    <property type="match status" value="2"/>
</dbReference>
<comment type="caution">
    <text evidence="8">The sequence shown here is derived from an EMBL/GenBank/DDBJ whole genome shotgun (WGS) entry which is preliminary data.</text>
</comment>
<comment type="similarity">
    <text evidence="2">Belongs to the methyl-accepting chemotaxis (MCP) protein family.</text>
</comment>
<dbReference type="AlphaFoldDB" id="U5DFK0"/>
<feature type="transmembrane region" description="Helical" evidence="5">
    <location>
        <begin position="125"/>
        <end position="148"/>
    </location>
</feature>
<evidence type="ECO:0000313" key="8">
    <source>
        <dbReference type="EMBL" id="ERN40376.1"/>
    </source>
</evidence>
<dbReference type="GO" id="GO:0016020">
    <property type="term" value="C:membrane"/>
    <property type="evidence" value="ECO:0007669"/>
    <property type="project" value="InterPro"/>
</dbReference>
<dbReference type="Proteomes" id="UP000016960">
    <property type="component" value="Unassembled WGS sequence"/>
</dbReference>
<evidence type="ECO:0000256" key="4">
    <source>
        <dbReference type="SAM" id="MobiDB-lite"/>
    </source>
</evidence>
<feature type="domain" description="Methyl-accepting transducer" evidence="6">
    <location>
        <begin position="591"/>
        <end position="827"/>
    </location>
</feature>
<dbReference type="EMBL" id="ASSJ01000076">
    <property type="protein sequence ID" value="ERN40376.1"/>
    <property type="molecule type" value="Genomic_DNA"/>
</dbReference>
<dbReference type="SUPFAM" id="SSF158472">
    <property type="entry name" value="HAMP domain-like"/>
    <property type="match status" value="1"/>
</dbReference>
<evidence type="ECO:0000256" key="3">
    <source>
        <dbReference type="PROSITE-ProRule" id="PRU00284"/>
    </source>
</evidence>
<evidence type="ECO:0000256" key="2">
    <source>
        <dbReference type="ARBA" id="ARBA00029447"/>
    </source>
</evidence>
<feature type="compositionally biased region" description="Basic and acidic residues" evidence="4">
    <location>
        <begin position="878"/>
        <end position="888"/>
    </location>
</feature>